<dbReference type="Gene3D" id="3.90.1670.10">
    <property type="entry name" value="FdhE-like domain"/>
    <property type="match status" value="1"/>
</dbReference>
<dbReference type="InterPro" id="IPR056797">
    <property type="entry name" value="FdhE_central"/>
</dbReference>
<name>A0ABT7K4U0_9HYPH</name>
<dbReference type="PANTHER" id="PTHR37689">
    <property type="entry name" value="PROTEIN FDHE"/>
    <property type="match status" value="1"/>
</dbReference>
<dbReference type="InterPro" id="IPR006452">
    <property type="entry name" value="Formate_DH_accessory"/>
</dbReference>
<keyword evidence="1 2" id="KW-0963">Cytoplasm</keyword>
<sequence>MGRKSEVAPDPTAIGDVSSPPFARVPDPVTLFSARSARFRQLAEVSDLGPYLNFLAGLSQAQHDGQADLPDPKAVDPAAMRRAREFEMPPLDREGIGQDDTVAGIFDRFFAAAAAIEKPPQAAAALARVTQADFAKRTAMTRAIFTGALPADEIAEHVFVWAALQVHFAQLASVLEPQMLAPVADGLCPACGSKPVSSMVVGWPGAHGARFCACSLCSTLWHYVRVKCVLCGSTKGIGYQEIDGLGGTVKAETCDECGGWSKIFYQEKAAETDPVADDVASLGLDLLMRESPYHRGGFAPLMAGF</sequence>
<dbReference type="Pfam" id="PF24859">
    <property type="entry name" value="FdhE_central"/>
    <property type="match status" value="1"/>
</dbReference>
<dbReference type="NCBIfam" id="TIGR01562">
    <property type="entry name" value="FdhE"/>
    <property type="match status" value="1"/>
</dbReference>
<evidence type="ECO:0000313" key="7">
    <source>
        <dbReference type="EMBL" id="MDL2403635.1"/>
    </source>
</evidence>
<evidence type="ECO:0000259" key="6">
    <source>
        <dbReference type="Pfam" id="PF24860"/>
    </source>
</evidence>
<proteinExistence type="inferred from homology"/>
<feature type="region of interest" description="Disordered" evidence="3">
    <location>
        <begin position="1"/>
        <end position="22"/>
    </location>
</feature>
<feature type="domain" description="FdhE central" evidence="5">
    <location>
        <begin position="187"/>
        <end position="225"/>
    </location>
</feature>
<evidence type="ECO:0000256" key="1">
    <source>
        <dbReference type="ARBA" id="ARBA00022490"/>
    </source>
</evidence>
<reference evidence="7" key="1">
    <citation type="submission" date="2023-06" db="EMBL/GenBank/DDBJ databases">
        <title>Phylogenetic Diversity of Rhizobium strains.</title>
        <authorList>
            <person name="Moura F.T."/>
            <person name="Helene L.C.F."/>
            <person name="Hungria M."/>
        </authorList>
    </citation>
    <scope>NUCLEOTIDE SEQUENCE</scope>
    <source>
        <strain evidence="7">CCGE526</strain>
    </source>
</reference>
<dbReference type="PANTHER" id="PTHR37689:SF1">
    <property type="entry name" value="PROTEIN FDHE"/>
    <property type="match status" value="1"/>
</dbReference>
<dbReference type="CDD" id="cd16341">
    <property type="entry name" value="FdhE"/>
    <property type="match status" value="1"/>
</dbReference>
<comment type="similarity">
    <text evidence="2">Belongs to the FdhE family.</text>
</comment>
<dbReference type="EMBL" id="JARFYM010000054">
    <property type="protein sequence ID" value="MDL2403635.1"/>
    <property type="molecule type" value="Genomic_DNA"/>
</dbReference>
<dbReference type="InterPro" id="IPR056774">
    <property type="entry name" value="FdhE_N"/>
</dbReference>
<dbReference type="PIRSF" id="PIRSF018296">
    <property type="entry name" value="Format_dh_formtn"/>
    <property type="match status" value="1"/>
</dbReference>
<comment type="caution">
    <text evidence="7">The sequence shown here is derived from an EMBL/GenBank/DDBJ whole genome shotgun (WGS) entry which is preliminary data.</text>
</comment>
<comment type="subcellular location">
    <subcellularLocation>
        <location evidence="2">Cytoplasm</location>
    </subcellularLocation>
</comment>
<organism evidence="7 8">
    <name type="scientific">Rhizobium mayense</name>
    <dbReference type="NCBI Taxonomy" id="1312184"/>
    <lineage>
        <taxon>Bacteria</taxon>
        <taxon>Pseudomonadati</taxon>
        <taxon>Pseudomonadota</taxon>
        <taxon>Alphaproteobacteria</taxon>
        <taxon>Hyphomicrobiales</taxon>
        <taxon>Rhizobiaceae</taxon>
        <taxon>Rhizobium/Agrobacterium group</taxon>
        <taxon>Rhizobium</taxon>
    </lineage>
</organism>
<dbReference type="SUPFAM" id="SSF144020">
    <property type="entry name" value="FdhE-like"/>
    <property type="match status" value="1"/>
</dbReference>
<dbReference type="HAMAP" id="MF_00611">
    <property type="entry name" value="FdeH"/>
    <property type="match status" value="1"/>
</dbReference>
<dbReference type="RefSeq" id="WP_285873085.1">
    <property type="nucleotide sequence ID" value="NZ_JARFYM010000054.1"/>
</dbReference>
<comment type="function">
    <text evidence="2">Necessary for formate dehydrogenase activity.</text>
</comment>
<keyword evidence="8" id="KW-1185">Reference proteome</keyword>
<dbReference type="Proteomes" id="UP001172645">
    <property type="component" value="Unassembled WGS sequence"/>
</dbReference>
<evidence type="ECO:0000256" key="3">
    <source>
        <dbReference type="SAM" id="MobiDB-lite"/>
    </source>
</evidence>
<dbReference type="Pfam" id="PF24860">
    <property type="entry name" value="FdhE_C"/>
    <property type="match status" value="1"/>
</dbReference>
<evidence type="ECO:0000259" key="5">
    <source>
        <dbReference type="Pfam" id="PF24859"/>
    </source>
</evidence>
<feature type="domain" description="FdhE N-terminal" evidence="4">
    <location>
        <begin position="20"/>
        <end position="184"/>
    </location>
</feature>
<accession>A0ABT7K4U0</accession>
<evidence type="ECO:0000313" key="8">
    <source>
        <dbReference type="Proteomes" id="UP001172645"/>
    </source>
</evidence>
<protein>
    <recommendedName>
        <fullName evidence="2">Protein FdhE homolog</fullName>
    </recommendedName>
</protein>
<evidence type="ECO:0000259" key="4">
    <source>
        <dbReference type="Pfam" id="PF04216"/>
    </source>
</evidence>
<gene>
    <name evidence="2 7" type="primary">fdhE</name>
    <name evidence="7" type="ORF">PY649_32690</name>
</gene>
<evidence type="ECO:0000256" key="2">
    <source>
        <dbReference type="HAMAP-Rule" id="MF_00611"/>
    </source>
</evidence>
<dbReference type="Pfam" id="PF04216">
    <property type="entry name" value="FdhE_N"/>
    <property type="match status" value="1"/>
</dbReference>
<dbReference type="InterPro" id="IPR024064">
    <property type="entry name" value="FdhE-like_sf"/>
</dbReference>
<dbReference type="InterPro" id="IPR056796">
    <property type="entry name" value="FdhE_C"/>
</dbReference>
<feature type="domain" description="FdhE C-terminal" evidence="6">
    <location>
        <begin position="226"/>
        <end position="302"/>
    </location>
</feature>